<keyword evidence="6 10" id="KW-0010">Activator</keyword>
<evidence type="ECO:0000256" key="3">
    <source>
        <dbReference type="ARBA" id="ARBA00011837"/>
    </source>
</evidence>
<dbReference type="Gene3D" id="6.10.140.200">
    <property type="match status" value="1"/>
</dbReference>
<evidence type="ECO:0000256" key="2">
    <source>
        <dbReference type="ARBA" id="ARBA00009994"/>
    </source>
</evidence>
<evidence type="ECO:0000256" key="4">
    <source>
        <dbReference type="ARBA" id="ARBA00020631"/>
    </source>
</evidence>
<feature type="region of interest" description="Disordered" evidence="11">
    <location>
        <begin position="1"/>
        <end position="21"/>
    </location>
</feature>
<evidence type="ECO:0000313" key="12">
    <source>
        <dbReference type="EMBL" id="OAP65252.1"/>
    </source>
</evidence>
<evidence type="ECO:0000256" key="1">
    <source>
        <dbReference type="ARBA" id="ARBA00004123"/>
    </source>
</evidence>
<comment type="subunit">
    <text evidence="3 10">Component of the Mediator complex.</text>
</comment>
<dbReference type="EMBL" id="LVYI01000001">
    <property type="protein sequence ID" value="OAP65252.1"/>
    <property type="molecule type" value="Genomic_DNA"/>
</dbReference>
<dbReference type="InterPro" id="IPR037212">
    <property type="entry name" value="Med7/Med21-like"/>
</dbReference>
<dbReference type="OrthoDB" id="10253553at2759"/>
<comment type="similarity">
    <text evidence="2 10">Belongs to the Mediator complex subunit 7 family.</text>
</comment>
<evidence type="ECO:0000256" key="11">
    <source>
        <dbReference type="SAM" id="MobiDB-lite"/>
    </source>
</evidence>
<dbReference type="STRING" id="1367422.A0A178ZZT5"/>
<feature type="region of interest" description="Disordered" evidence="11">
    <location>
        <begin position="33"/>
        <end position="64"/>
    </location>
</feature>
<dbReference type="InterPro" id="IPR044888">
    <property type="entry name" value="Mediatior_Med7_sf"/>
</dbReference>
<evidence type="ECO:0000256" key="6">
    <source>
        <dbReference type="ARBA" id="ARBA00023159"/>
    </source>
</evidence>
<dbReference type="GO" id="GO:0070847">
    <property type="term" value="C:core mediator complex"/>
    <property type="evidence" value="ECO:0007669"/>
    <property type="project" value="TreeGrafter"/>
</dbReference>
<comment type="function">
    <text evidence="9">Component of the Mediator complex, a coactivator involved in the regulated transcription of nearly all RNA polymerase II-dependent genes. Mediator functions as a bridge to convey information from gene-specific regulatory proteins to the basal RNA polymerase II transcription machinery. Mediator is recruited to promoters by direct interactions with regulatory proteins and serves as a scaffold for the assembly of a functional preinitiation complex with RNA polymerase II and the general transcription factors.</text>
</comment>
<evidence type="ECO:0000256" key="10">
    <source>
        <dbReference type="RuleBase" id="RU364060"/>
    </source>
</evidence>
<dbReference type="GO" id="GO:0016592">
    <property type="term" value="C:mediator complex"/>
    <property type="evidence" value="ECO:0007669"/>
    <property type="project" value="InterPro"/>
</dbReference>
<dbReference type="InterPro" id="IPR009244">
    <property type="entry name" value="Mediatior_Med7"/>
</dbReference>
<evidence type="ECO:0000256" key="7">
    <source>
        <dbReference type="ARBA" id="ARBA00023163"/>
    </source>
</evidence>
<dbReference type="GO" id="GO:0006357">
    <property type="term" value="P:regulation of transcription by RNA polymerase II"/>
    <property type="evidence" value="ECO:0007669"/>
    <property type="project" value="InterPro"/>
</dbReference>
<dbReference type="Pfam" id="PF05983">
    <property type="entry name" value="Med7"/>
    <property type="match status" value="1"/>
</dbReference>
<dbReference type="GeneID" id="30005394"/>
<dbReference type="SUPFAM" id="SSF140718">
    <property type="entry name" value="Mediator hinge subcomplex-like"/>
    <property type="match status" value="1"/>
</dbReference>
<evidence type="ECO:0000256" key="9">
    <source>
        <dbReference type="ARBA" id="ARBA00025687"/>
    </source>
</evidence>
<dbReference type="Proteomes" id="UP000078343">
    <property type="component" value="Unassembled WGS sequence"/>
</dbReference>
<evidence type="ECO:0000256" key="5">
    <source>
        <dbReference type="ARBA" id="ARBA00023015"/>
    </source>
</evidence>
<gene>
    <name evidence="12" type="ORF">AYL99_01224</name>
</gene>
<comment type="subcellular location">
    <subcellularLocation>
        <location evidence="1 10">Nucleus</location>
    </subcellularLocation>
</comment>
<dbReference type="GO" id="GO:0003712">
    <property type="term" value="F:transcription coregulator activity"/>
    <property type="evidence" value="ECO:0007669"/>
    <property type="project" value="InterPro"/>
</dbReference>
<dbReference type="PANTHER" id="PTHR21428">
    <property type="entry name" value="MEDIATOR OF RNA POLYMERASE II TRANSCRIPTION SUBUNIT 7"/>
    <property type="match status" value="1"/>
</dbReference>
<proteinExistence type="inferred from homology"/>
<keyword evidence="8 10" id="KW-0539">Nucleus</keyword>
<keyword evidence="7 10" id="KW-0804">Transcription</keyword>
<comment type="caution">
    <text evidence="12">The sequence shown here is derived from an EMBL/GenBank/DDBJ whole genome shotgun (WGS) entry which is preliminary data.</text>
</comment>
<name>A0A178ZZT5_9EURO</name>
<sequence>MAESEQDQQLPEAPFPAPPPFWRHFTVANEEELRKIESSSSADEPKPKLPLHLAYLRPPPPPPPSAEYYTTFGQKQVTDPTKPSSLPTEQLLFNPDDPNLNHAVLLSRLTKSLLLNFLELTSILSLDPTKHEEKMEDIRQLLLNIHVVINIYRPHQARESVKEMLQGMLEDGQREIDECDKLKQRIDDFLADVGKLGTSDVPDAAKGDPATTKAFHDQIMEKQRKLWKMIQEMT</sequence>
<reference evidence="12 13" key="1">
    <citation type="submission" date="2016-04" db="EMBL/GenBank/DDBJ databases">
        <title>Draft genome of Fonsecaea erecta CBS 125763.</title>
        <authorList>
            <person name="Weiss V.A."/>
            <person name="Vicente V.A."/>
            <person name="Raittz R.T."/>
            <person name="Moreno L.F."/>
            <person name="De Souza E.M."/>
            <person name="Pedrosa F.O."/>
            <person name="Steffens M.B."/>
            <person name="Faoro H."/>
            <person name="Tadra-Sfeir M.Z."/>
            <person name="Najafzadeh M.J."/>
            <person name="Felipe M.S."/>
            <person name="Teixeira M."/>
            <person name="Sun J."/>
            <person name="Xi L."/>
            <person name="Gomes R."/>
            <person name="De Azevedo C.M."/>
            <person name="Salgado C.G."/>
            <person name="Da Silva M.B."/>
            <person name="Nascimento M.F."/>
            <person name="Queiroz-Telles F."/>
            <person name="Attili D.S."/>
            <person name="Gorbushina A."/>
        </authorList>
    </citation>
    <scope>NUCLEOTIDE SEQUENCE [LARGE SCALE GENOMIC DNA]</scope>
    <source>
        <strain evidence="12 13">CBS 125763</strain>
    </source>
</reference>
<evidence type="ECO:0000256" key="8">
    <source>
        <dbReference type="ARBA" id="ARBA00023242"/>
    </source>
</evidence>
<evidence type="ECO:0000313" key="13">
    <source>
        <dbReference type="Proteomes" id="UP000078343"/>
    </source>
</evidence>
<accession>A0A178ZZT5</accession>
<keyword evidence="5 10" id="KW-0805">Transcription regulation</keyword>
<protein>
    <recommendedName>
        <fullName evidence="4 10">Mediator of RNA polymerase II transcription subunit 7</fullName>
    </recommendedName>
</protein>
<feature type="compositionally biased region" description="Basic and acidic residues" evidence="11">
    <location>
        <begin position="33"/>
        <end position="47"/>
    </location>
</feature>
<organism evidence="12 13">
    <name type="scientific">Fonsecaea erecta</name>
    <dbReference type="NCBI Taxonomy" id="1367422"/>
    <lineage>
        <taxon>Eukaryota</taxon>
        <taxon>Fungi</taxon>
        <taxon>Dikarya</taxon>
        <taxon>Ascomycota</taxon>
        <taxon>Pezizomycotina</taxon>
        <taxon>Eurotiomycetes</taxon>
        <taxon>Chaetothyriomycetidae</taxon>
        <taxon>Chaetothyriales</taxon>
        <taxon>Herpotrichiellaceae</taxon>
        <taxon>Fonsecaea</taxon>
    </lineage>
</organism>
<dbReference type="RefSeq" id="XP_018698619.1">
    <property type="nucleotide sequence ID" value="XM_018832740.1"/>
</dbReference>
<keyword evidence="13" id="KW-1185">Reference proteome</keyword>
<dbReference type="PANTHER" id="PTHR21428:SF11">
    <property type="entry name" value="MEDIATOR OF RNA POLYMERASE II TRANSCRIPTION SUBUNIT 7"/>
    <property type="match status" value="1"/>
</dbReference>
<dbReference type="Gene3D" id="6.10.140.1520">
    <property type="match status" value="1"/>
</dbReference>
<dbReference type="AlphaFoldDB" id="A0A178ZZT5"/>